<gene>
    <name evidence="1" type="ORF">Pla22_12550</name>
</gene>
<protein>
    <submittedName>
        <fullName evidence="1">Uncharacterized protein</fullName>
    </submittedName>
</protein>
<dbReference type="AlphaFoldDB" id="A0A5C5WUE2"/>
<keyword evidence="2" id="KW-1185">Reference proteome</keyword>
<reference evidence="1 2" key="1">
    <citation type="submission" date="2019-02" db="EMBL/GenBank/DDBJ databases">
        <title>Deep-cultivation of Planctomycetes and their phenomic and genomic characterization uncovers novel biology.</title>
        <authorList>
            <person name="Wiegand S."/>
            <person name="Jogler M."/>
            <person name="Boedeker C."/>
            <person name="Pinto D."/>
            <person name="Vollmers J."/>
            <person name="Rivas-Marin E."/>
            <person name="Kohn T."/>
            <person name="Peeters S.H."/>
            <person name="Heuer A."/>
            <person name="Rast P."/>
            <person name="Oberbeckmann S."/>
            <person name="Bunk B."/>
            <person name="Jeske O."/>
            <person name="Meyerdierks A."/>
            <person name="Storesund J.E."/>
            <person name="Kallscheuer N."/>
            <person name="Luecker S."/>
            <person name="Lage O.M."/>
            <person name="Pohl T."/>
            <person name="Merkel B.J."/>
            <person name="Hornburger P."/>
            <person name="Mueller R.-W."/>
            <person name="Bruemmer F."/>
            <person name="Labrenz M."/>
            <person name="Spormann A.M."/>
            <person name="Op Den Camp H."/>
            <person name="Overmann J."/>
            <person name="Amann R."/>
            <person name="Jetten M.S.M."/>
            <person name="Mascher T."/>
            <person name="Medema M.H."/>
            <person name="Devos D.P."/>
            <person name="Kaster A.-K."/>
            <person name="Ovreas L."/>
            <person name="Rohde M."/>
            <person name="Galperin M.Y."/>
            <person name="Jogler C."/>
        </authorList>
    </citation>
    <scope>NUCLEOTIDE SEQUENCE [LARGE SCALE GENOMIC DNA]</scope>
    <source>
        <strain evidence="1 2">Pla22</strain>
    </source>
</reference>
<dbReference type="EMBL" id="SJPI01000001">
    <property type="protein sequence ID" value="TWT53625.1"/>
    <property type="molecule type" value="Genomic_DNA"/>
</dbReference>
<sequence length="363" mass="41108">MKLPFQILMFAVVFPVYVGSADEPDLEIDDGLQVRLQSALRQAPLSEREIAIRIAISEETQDRVDRLIHPFITWGNQDGLYCCDLDVVDTYRVPSKSGKRVRKVEMWDGFFAVDNKADVFHFARLLSDSEEEFKRDGIFSYGSDGRPPLKENKLVPRSGSCFGREGRVVVELLNGQRYSTSSRRLLHTLGLGPIALGPACDYNGFKSTRVTADDIIEQVKTVNELLELNDGETWTLTNLGFGITREMRWAGKPKMPIYTRLFKSYVADGGNGPKMEYTFAETTTEWVTESGENPRLMSIELFQRDPMVQNSEESAARMIIDFEWHDAEVAARLGIFDEKSLGLFFPPLKPTLQAEVSRQENAK</sequence>
<evidence type="ECO:0000313" key="1">
    <source>
        <dbReference type="EMBL" id="TWT53625.1"/>
    </source>
</evidence>
<dbReference type="RefSeq" id="WP_146513811.1">
    <property type="nucleotide sequence ID" value="NZ_SJPI01000001.1"/>
</dbReference>
<organism evidence="1 2">
    <name type="scientific">Rubripirellula amarantea</name>
    <dbReference type="NCBI Taxonomy" id="2527999"/>
    <lineage>
        <taxon>Bacteria</taxon>
        <taxon>Pseudomonadati</taxon>
        <taxon>Planctomycetota</taxon>
        <taxon>Planctomycetia</taxon>
        <taxon>Pirellulales</taxon>
        <taxon>Pirellulaceae</taxon>
        <taxon>Rubripirellula</taxon>
    </lineage>
</organism>
<name>A0A5C5WUE2_9BACT</name>
<accession>A0A5C5WUE2</accession>
<evidence type="ECO:0000313" key="2">
    <source>
        <dbReference type="Proteomes" id="UP000316598"/>
    </source>
</evidence>
<comment type="caution">
    <text evidence="1">The sequence shown here is derived from an EMBL/GenBank/DDBJ whole genome shotgun (WGS) entry which is preliminary data.</text>
</comment>
<dbReference type="Proteomes" id="UP000316598">
    <property type="component" value="Unassembled WGS sequence"/>
</dbReference>
<proteinExistence type="predicted"/>